<accession>A0A4Z0VW45</accession>
<dbReference type="AlphaFoldDB" id="A0A4Z0VW45"/>
<dbReference type="Pfam" id="PF04282">
    <property type="entry name" value="DUF438"/>
    <property type="match status" value="1"/>
</dbReference>
<sequence length="267" mass="31733">MSELFNKKEYLKDLIIKSKKDNTDQIKKELKEAIKNLSADEIAKVEQELIDNESINVDDIQSVCDVHLELFRDYIKQEEINVPSWHPIDILMKEHDFLLEKSDILRKLTKEVINKKDELDFNKLKELGKTLEDITDAENYFIKEENVLFPYLEKYGIEQPPAIMWKEHDQLRELIKEIKSILDKRDMDSLNEGLLKKIVVLNEMFANHIYKEHSVLFPTALKLLEEQEWYEVRNQFDDFKYIAHKPEKLDIKKDEVTEVNSEGIKLP</sequence>
<evidence type="ECO:0000259" key="2">
    <source>
        <dbReference type="Pfam" id="PF04282"/>
    </source>
</evidence>
<dbReference type="Pfam" id="PF01814">
    <property type="entry name" value="Hemerythrin"/>
    <property type="match status" value="1"/>
</dbReference>
<feature type="domain" description="DUF438" evidence="2">
    <location>
        <begin position="11"/>
        <end position="76"/>
    </location>
</feature>
<gene>
    <name evidence="3" type="ORF">E4650_10205</name>
</gene>
<proteinExistence type="predicted"/>
<name>A0A4Z0VW45_9BACT</name>
<dbReference type="GO" id="GO:0005886">
    <property type="term" value="C:plasma membrane"/>
    <property type="evidence" value="ECO:0007669"/>
    <property type="project" value="TreeGrafter"/>
</dbReference>
<dbReference type="Gene3D" id="1.20.120.520">
    <property type="entry name" value="nmb1532 protein domain like"/>
    <property type="match status" value="1"/>
</dbReference>
<dbReference type="PANTHER" id="PTHR39966">
    <property type="entry name" value="BLL2471 PROTEIN-RELATED"/>
    <property type="match status" value="1"/>
</dbReference>
<evidence type="ECO:0000313" key="4">
    <source>
        <dbReference type="Proteomes" id="UP000297288"/>
    </source>
</evidence>
<dbReference type="InterPro" id="IPR012312">
    <property type="entry name" value="Hemerythrin-like"/>
</dbReference>
<dbReference type="EMBL" id="SRME01000014">
    <property type="protein sequence ID" value="TGG85870.1"/>
    <property type="molecule type" value="Genomic_DNA"/>
</dbReference>
<evidence type="ECO:0000259" key="1">
    <source>
        <dbReference type="Pfam" id="PF01814"/>
    </source>
</evidence>
<dbReference type="OrthoDB" id="9769774at2"/>
<dbReference type="RefSeq" id="WP_135403268.1">
    <property type="nucleotide sequence ID" value="NZ_SRME01000014.1"/>
</dbReference>
<dbReference type="InterPro" id="IPR007380">
    <property type="entry name" value="DUF438"/>
</dbReference>
<dbReference type="PANTHER" id="PTHR39966:SF3">
    <property type="entry name" value="DUF438 DOMAIN-CONTAINING PROTEIN"/>
    <property type="match status" value="1"/>
</dbReference>
<reference evidence="3 4" key="1">
    <citation type="submission" date="2019-04" db="EMBL/GenBank/DDBJ databases">
        <title>Draft genome sequence data and analysis of a Fermenting Bacterium, Geotoga petraea strain HO-Geo1, isolated from heavy-oil petroleum reservoir in Russia.</title>
        <authorList>
            <person name="Grouzdev D.S."/>
            <person name="Semenova E.M."/>
            <person name="Sokolova D.S."/>
            <person name="Tourova T.P."/>
            <person name="Poltaraus A.B."/>
            <person name="Nazina T.N."/>
        </authorList>
    </citation>
    <scope>NUCLEOTIDE SEQUENCE [LARGE SCALE GENOMIC DNA]</scope>
    <source>
        <strain evidence="3 4">HO-Geo1</strain>
    </source>
</reference>
<feature type="non-terminal residue" evidence="3">
    <location>
        <position position="267"/>
    </location>
</feature>
<organism evidence="3 4">
    <name type="scientific">Geotoga petraea</name>
    <dbReference type="NCBI Taxonomy" id="28234"/>
    <lineage>
        <taxon>Bacteria</taxon>
        <taxon>Thermotogati</taxon>
        <taxon>Thermotogota</taxon>
        <taxon>Thermotogae</taxon>
        <taxon>Petrotogales</taxon>
        <taxon>Petrotogaceae</taxon>
        <taxon>Geotoga</taxon>
    </lineage>
</organism>
<dbReference type="Proteomes" id="UP000297288">
    <property type="component" value="Unassembled WGS sequence"/>
</dbReference>
<comment type="caution">
    <text evidence="3">The sequence shown here is derived from an EMBL/GenBank/DDBJ whole genome shotgun (WGS) entry which is preliminary data.</text>
</comment>
<evidence type="ECO:0000313" key="3">
    <source>
        <dbReference type="EMBL" id="TGG85870.1"/>
    </source>
</evidence>
<feature type="domain" description="Hemerythrin-like" evidence="1">
    <location>
        <begin position="86"/>
        <end position="220"/>
    </location>
</feature>
<protein>
    <submittedName>
        <fullName evidence="3">DUF438 domain-containing protein</fullName>
    </submittedName>
</protein>